<accession>A0ABY8BRK3</accession>
<dbReference type="Proteomes" id="UP001213907">
    <property type="component" value="Chromosome"/>
</dbReference>
<reference evidence="3 4" key="1">
    <citation type="submission" date="2022-11" db="EMBL/GenBank/DDBJ databases">
        <authorList>
            <person name="Siebert D."/>
            <person name="Busche T."/>
            <person name="Saydam E."/>
            <person name="Kalinowski J."/>
            <person name="Ruckert C."/>
            <person name="Blombach B."/>
        </authorList>
    </citation>
    <scope>NUCLEOTIDE SEQUENCE [LARGE SCALE GENOMIC DNA]</scope>
    <source>
        <strain evidence="3 4">DSM 1083</strain>
    </source>
</reference>
<evidence type="ECO:0008006" key="5">
    <source>
        <dbReference type="Google" id="ProtNLM"/>
    </source>
</evidence>
<keyword evidence="2" id="KW-0732">Signal</keyword>
<gene>
    <name evidence="3" type="ORF">AFIC_001098</name>
</gene>
<dbReference type="RefSeq" id="WP_275248144.1">
    <property type="nucleotide sequence ID" value="NZ_BAABDX010000001.1"/>
</dbReference>
<feature type="chain" id="PRO_5046959287" description="GDSL-like Lipase/Acylhydrolase family protein" evidence="2">
    <location>
        <begin position="20"/>
        <end position="663"/>
    </location>
</feature>
<protein>
    <recommendedName>
        <fullName evidence="5">GDSL-like Lipase/Acylhydrolase family protein</fullName>
    </recommendedName>
</protein>
<organism evidence="3 4">
    <name type="scientific">Afipia carboxydohydrogena</name>
    <name type="common">Pseudomonas carboxydohydrogena</name>
    <dbReference type="NCBI Taxonomy" id="290"/>
    <lineage>
        <taxon>Bacteria</taxon>
        <taxon>Pseudomonadati</taxon>
        <taxon>Pseudomonadota</taxon>
        <taxon>Alphaproteobacteria</taxon>
        <taxon>Hyphomicrobiales</taxon>
        <taxon>Nitrobacteraceae</taxon>
        <taxon>Afipia</taxon>
    </lineage>
</organism>
<dbReference type="PANTHER" id="PTHR37981:SF1">
    <property type="entry name" value="SGNH HYDROLASE-TYPE ESTERASE DOMAIN-CONTAINING PROTEIN"/>
    <property type="match status" value="1"/>
</dbReference>
<dbReference type="EMBL" id="CP113162">
    <property type="protein sequence ID" value="WEF52603.1"/>
    <property type="molecule type" value="Genomic_DNA"/>
</dbReference>
<evidence type="ECO:0000313" key="3">
    <source>
        <dbReference type="EMBL" id="WEF52603.1"/>
    </source>
</evidence>
<proteinExistence type="predicted"/>
<dbReference type="Gene3D" id="3.40.50.1110">
    <property type="entry name" value="SGNH hydrolase"/>
    <property type="match status" value="1"/>
</dbReference>
<feature type="region of interest" description="Disordered" evidence="1">
    <location>
        <begin position="22"/>
        <end position="42"/>
    </location>
</feature>
<feature type="signal peptide" evidence="2">
    <location>
        <begin position="1"/>
        <end position="19"/>
    </location>
</feature>
<name>A0ABY8BRK3_AFICR</name>
<dbReference type="SUPFAM" id="SSF52266">
    <property type="entry name" value="SGNH hydrolase"/>
    <property type="match status" value="1"/>
</dbReference>
<dbReference type="InterPro" id="IPR037460">
    <property type="entry name" value="SEST-like"/>
</dbReference>
<evidence type="ECO:0000313" key="4">
    <source>
        <dbReference type="Proteomes" id="UP001213907"/>
    </source>
</evidence>
<evidence type="ECO:0000256" key="1">
    <source>
        <dbReference type="SAM" id="MobiDB-lite"/>
    </source>
</evidence>
<keyword evidence="4" id="KW-1185">Reference proteome</keyword>
<evidence type="ECO:0000256" key="2">
    <source>
        <dbReference type="SAM" id="SignalP"/>
    </source>
</evidence>
<dbReference type="PANTHER" id="PTHR37981">
    <property type="entry name" value="LIPASE 2"/>
    <property type="match status" value="1"/>
</dbReference>
<dbReference type="InterPro" id="IPR036514">
    <property type="entry name" value="SGNH_hydro_sf"/>
</dbReference>
<sequence length="663" mass="70500">MIRQTAAFLALLLALTSWAGDARAQGPAAPPPPSAATSAPSDSGIQISWEVRNRFRLFREERDFALQVEAMSSGRSVLAAEDALEIQSDGRGWARNTVGRLCIDSAGHVSNPCTRDGVKEDYLAPVDHAVTIRLTGAVPVGAVCAWSFNDNEGPPIQTTLDCSEPINFRVRSGKTTIASVDVSSGGSDTPLHDSTQIAVRDILIAGLGDSIASGEGNPDRPVALADDGFCFRSYLEGGSAGQYYRPSRKGYKGARACESAAGSNELFAWQKFGAQWFNAACHRSLYSYQTRAALALAVQYTHIAVTYLPLACSGATIDEGLLGSLRARECLITKTSMNCAGTVGSQVAELKEALAAAQRREPGRQLDLVFLSVGANDINFSGLVADVIVDSATERTLFQRSGMIGSVEDSRSTLAHTLPQNFQRLRTALKPLVGGDLSRVVFVSYANPTLMGGAPCPGGLAGFDIHPAFNAAPERLAKTSQFVDSEFLPQLKNIVLCTGGTICNGPRDAMTFIDQHQVAFQNHGFCARATTDPAFDQQCFSAEGKSFNADIVTAASSPLTCGQGASKFRAYLPRARWIRDADDSYFTAMTYPLATRTSSQPTDIHDATWGVLSAVYGGAIHPTAEGHAAMADAAWPAAAAILGLPPLEADVTREPIEPIEPKQ</sequence>